<proteinExistence type="predicted"/>
<name>A0A0C1QJ66_9RICK</name>
<organism evidence="1 2">
    <name type="scientific">Candidatus Jidaibacter acanthamoebae</name>
    <dbReference type="NCBI Taxonomy" id="86105"/>
    <lineage>
        <taxon>Bacteria</taxon>
        <taxon>Pseudomonadati</taxon>
        <taxon>Pseudomonadota</taxon>
        <taxon>Alphaproteobacteria</taxon>
        <taxon>Rickettsiales</taxon>
        <taxon>Candidatus Midichloriaceae</taxon>
        <taxon>Candidatus Jidaibacter</taxon>
    </lineage>
</organism>
<dbReference type="AlphaFoldDB" id="A0A0C1QJ66"/>
<dbReference type="NCBIfam" id="TIGR02743">
    <property type="entry name" value="TraW"/>
    <property type="match status" value="1"/>
</dbReference>
<gene>
    <name evidence="1" type="ORF">NF27_IP00110</name>
</gene>
<protein>
    <recommendedName>
        <fullName evidence="3">Type-F conjugative transfer system protein TraW</fullName>
    </recommendedName>
</protein>
<accession>A0A0C1QJ66</accession>
<evidence type="ECO:0008006" key="3">
    <source>
        <dbReference type="Google" id="ProtNLM"/>
    </source>
</evidence>
<dbReference type="InterPro" id="IPR014114">
    <property type="entry name" value="TraW"/>
</dbReference>
<evidence type="ECO:0000313" key="2">
    <source>
        <dbReference type="Proteomes" id="UP000031258"/>
    </source>
</evidence>
<dbReference type="STRING" id="86105.NF27_IP00110"/>
<evidence type="ECO:0000313" key="1">
    <source>
        <dbReference type="EMBL" id="KIE04243.1"/>
    </source>
</evidence>
<keyword evidence="2" id="KW-1185">Reference proteome</keyword>
<dbReference type="Proteomes" id="UP000031258">
    <property type="component" value="Unassembled WGS sequence"/>
</dbReference>
<reference evidence="1 2" key="1">
    <citation type="submission" date="2014-11" db="EMBL/GenBank/DDBJ databases">
        <title>A Rickettsiales Symbiont of Amoebae With Ancient Features.</title>
        <authorList>
            <person name="Schulz F."/>
            <person name="Martijn J."/>
            <person name="Wascher F."/>
            <person name="Kostanjsek R."/>
            <person name="Ettema T.J."/>
            <person name="Horn M."/>
        </authorList>
    </citation>
    <scope>NUCLEOTIDE SEQUENCE [LARGE SCALE GENOMIC DNA]</scope>
    <source>
        <strain evidence="1 2">UWC36</strain>
    </source>
</reference>
<comment type="caution">
    <text evidence="1">The sequence shown here is derived from an EMBL/GenBank/DDBJ whole genome shotgun (WGS) entry which is preliminary data.</text>
</comment>
<sequence length="213" mass="24531">MCREVNVINKLGLILLIANLIVPSLLNAKDFGVSGHTYEIAEEDIIEFIKKKLASADLNKINEDMKERTRQYIERPPQVEGIIQAKEDKVFYYDPTYTLDRDIIDHKGTVIHFKGKKVNPLEYIPLREALLFIDGDNERHIKLALEERKKRVGKIKIILTKGSPIELQRKHKIWIYFDQGGLITKKFGIKEIPATVEQEGLKLRISIIGEANK</sequence>
<dbReference type="EMBL" id="JSWE01000208">
    <property type="protein sequence ID" value="KIE04243.1"/>
    <property type="molecule type" value="Genomic_DNA"/>
</dbReference>